<evidence type="ECO:0000313" key="10">
    <source>
        <dbReference type="EMBL" id="SHI81248.1"/>
    </source>
</evidence>
<comment type="similarity">
    <text evidence="1 7">Belongs to the bacterial ribosomal protein bL9 family.</text>
</comment>
<evidence type="ECO:0000256" key="6">
    <source>
        <dbReference type="ARBA" id="ARBA00035292"/>
    </source>
</evidence>
<keyword evidence="2 7" id="KW-0699">rRNA-binding</keyword>
<dbReference type="EMBL" id="FQZL01000007">
    <property type="protein sequence ID" value="SHI81248.1"/>
    <property type="molecule type" value="Genomic_DNA"/>
</dbReference>
<evidence type="ECO:0000256" key="2">
    <source>
        <dbReference type="ARBA" id="ARBA00022730"/>
    </source>
</evidence>
<reference evidence="10 11" key="1">
    <citation type="submission" date="2016-11" db="EMBL/GenBank/DDBJ databases">
        <authorList>
            <person name="Jaros S."/>
            <person name="Januszkiewicz K."/>
            <person name="Wedrychowicz H."/>
        </authorList>
    </citation>
    <scope>NUCLEOTIDE SEQUENCE [LARGE SCALE GENOMIC DNA]</scope>
    <source>
        <strain evidence="10 11">DSM 17477</strain>
    </source>
</reference>
<evidence type="ECO:0000256" key="7">
    <source>
        <dbReference type="HAMAP-Rule" id="MF_00503"/>
    </source>
</evidence>
<dbReference type="SUPFAM" id="SSF55653">
    <property type="entry name" value="Ribosomal protein L9 C-domain"/>
    <property type="match status" value="1"/>
</dbReference>
<dbReference type="Pfam" id="PF03948">
    <property type="entry name" value="Ribosomal_L9_C"/>
    <property type="match status" value="1"/>
</dbReference>
<keyword evidence="4 7" id="KW-0689">Ribosomal protein</keyword>
<dbReference type="InterPro" id="IPR036791">
    <property type="entry name" value="Ribosomal_bL9_C_sf"/>
</dbReference>
<dbReference type="GO" id="GO:0006412">
    <property type="term" value="P:translation"/>
    <property type="evidence" value="ECO:0007669"/>
    <property type="project" value="UniProtKB-UniRule"/>
</dbReference>
<evidence type="ECO:0000256" key="4">
    <source>
        <dbReference type="ARBA" id="ARBA00022980"/>
    </source>
</evidence>
<dbReference type="RefSeq" id="WP_073048329.1">
    <property type="nucleotide sequence ID" value="NZ_FQZL01000007.1"/>
</dbReference>
<dbReference type="HAMAP" id="MF_00503">
    <property type="entry name" value="Ribosomal_bL9"/>
    <property type="match status" value="1"/>
</dbReference>
<dbReference type="OrthoDB" id="9788336at2"/>
<dbReference type="InterPro" id="IPR036935">
    <property type="entry name" value="Ribosomal_bL9_N_sf"/>
</dbReference>
<dbReference type="InterPro" id="IPR000244">
    <property type="entry name" value="Ribosomal_bL9"/>
</dbReference>
<keyword evidence="5 7" id="KW-0687">Ribonucleoprotein</keyword>
<sequence length="148" mass="16273">MKVILLKDDKKVGKKGEIVNAKDGYARNFLIPKGVAVEATPANIKKLERDKKHEAEMEAQLVEEAKATAEKIEKAAIEIKIKAGDNGKLFGSVATKDIATEYKKQHNIEIDKKKIDLKDPIKTVGTFEVNVKLHPQVTAKAKVTVSGI</sequence>
<keyword evidence="11" id="KW-1185">Reference proteome</keyword>
<dbReference type="SUPFAM" id="SSF55658">
    <property type="entry name" value="L9 N-domain-like"/>
    <property type="match status" value="1"/>
</dbReference>
<dbReference type="InterPro" id="IPR020070">
    <property type="entry name" value="Ribosomal_bL9_N"/>
</dbReference>
<dbReference type="Proteomes" id="UP000184052">
    <property type="component" value="Unassembled WGS sequence"/>
</dbReference>
<dbReference type="STRING" id="1121476.SAMN02745751_01090"/>
<comment type="function">
    <text evidence="7">Binds to the 23S rRNA.</text>
</comment>
<keyword evidence="8" id="KW-0175">Coiled coil</keyword>
<evidence type="ECO:0000256" key="8">
    <source>
        <dbReference type="SAM" id="Coils"/>
    </source>
</evidence>
<dbReference type="Gene3D" id="3.40.5.10">
    <property type="entry name" value="Ribosomal protein L9, N-terminal domain"/>
    <property type="match status" value="1"/>
</dbReference>
<dbReference type="PANTHER" id="PTHR21368">
    <property type="entry name" value="50S RIBOSOMAL PROTEIN L9"/>
    <property type="match status" value="1"/>
</dbReference>
<protein>
    <recommendedName>
        <fullName evidence="6 7">Large ribosomal subunit protein bL9</fullName>
    </recommendedName>
</protein>
<dbReference type="Gene3D" id="3.10.430.100">
    <property type="entry name" value="Ribosomal protein L9, C-terminal domain"/>
    <property type="match status" value="1"/>
</dbReference>
<evidence type="ECO:0000256" key="5">
    <source>
        <dbReference type="ARBA" id="ARBA00023274"/>
    </source>
</evidence>
<dbReference type="InterPro" id="IPR009027">
    <property type="entry name" value="Ribosomal_bL9/RNase_H1_N"/>
</dbReference>
<proteinExistence type="inferred from homology"/>
<organism evidence="10 11">
    <name type="scientific">Dethiosulfatibacter aminovorans DSM 17477</name>
    <dbReference type="NCBI Taxonomy" id="1121476"/>
    <lineage>
        <taxon>Bacteria</taxon>
        <taxon>Bacillati</taxon>
        <taxon>Bacillota</taxon>
        <taxon>Tissierellia</taxon>
        <taxon>Dethiosulfatibacter</taxon>
    </lineage>
</organism>
<dbReference type="GO" id="GO:1990904">
    <property type="term" value="C:ribonucleoprotein complex"/>
    <property type="evidence" value="ECO:0007669"/>
    <property type="project" value="UniProtKB-KW"/>
</dbReference>
<evidence type="ECO:0000259" key="9">
    <source>
        <dbReference type="PROSITE" id="PS00651"/>
    </source>
</evidence>
<evidence type="ECO:0000256" key="3">
    <source>
        <dbReference type="ARBA" id="ARBA00022884"/>
    </source>
</evidence>
<accession>A0A1M6E7I8</accession>
<name>A0A1M6E7I8_9FIRM</name>
<keyword evidence="3 7" id="KW-0694">RNA-binding</keyword>
<dbReference type="FunFam" id="3.40.5.10:FF:000002">
    <property type="entry name" value="50S ribosomal protein L9"/>
    <property type="match status" value="1"/>
</dbReference>
<dbReference type="InterPro" id="IPR020594">
    <property type="entry name" value="Ribosomal_bL9_bac/chp"/>
</dbReference>
<evidence type="ECO:0000313" key="11">
    <source>
        <dbReference type="Proteomes" id="UP000184052"/>
    </source>
</evidence>
<feature type="domain" description="Ribosomal protein L9" evidence="9">
    <location>
        <begin position="13"/>
        <end position="40"/>
    </location>
</feature>
<dbReference type="AlphaFoldDB" id="A0A1M6E7I8"/>
<dbReference type="InterPro" id="IPR020069">
    <property type="entry name" value="Ribosomal_bL9_C"/>
</dbReference>
<dbReference type="NCBIfam" id="TIGR00158">
    <property type="entry name" value="L9"/>
    <property type="match status" value="1"/>
</dbReference>
<dbReference type="GO" id="GO:0003735">
    <property type="term" value="F:structural constituent of ribosome"/>
    <property type="evidence" value="ECO:0007669"/>
    <property type="project" value="InterPro"/>
</dbReference>
<feature type="coiled-coil region" evidence="8">
    <location>
        <begin position="44"/>
        <end position="82"/>
    </location>
</feature>
<gene>
    <name evidence="7" type="primary">rplI</name>
    <name evidence="10" type="ORF">SAMN02745751_01090</name>
</gene>
<evidence type="ECO:0000256" key="1">
    <source>
        <dbReference type="ARBA" id="ARBA00010605"/>
    </source>
</evidence>
<dbReference type="PROSITE" id="PS00651">
    <property type="entry name" value="RIBOSOMAL_L9"/>
    <property type="match status" value="1"/>
</dbReference>
<dbReference type="GO" id="GO:0019843">
    <property type="term" value="F:rRNA binding"/>
    <property type="evidence" value="ECO:0007669"/>
    <property type="project" value="UniProtKB-UniRule"/>
</dbReference>
<dbReference type="GO" id="GO:0005840">
    <property type="term" value="C:ribosome"/>
    <property type="evidence" value="ECO:0007669"/>
    <property type="project" value="UniProtKB-KW"/>
</dbReference>
<dbReference type="Pfam" id="PF01281">
    <property type="entry name" value="Ribosomal_L9_N"/>
    <property type="match status" value="1"/>
</dbReference>